<name>A0ACB8CJ56_DERSI</name>
<dbReference type="Proteomes" id="UP000821865">
    <property type="component" value="Chromosome 6"/>
</dbReference>
<evidence type="ECO:0000313" key="1">
    <source>
        <dbReference type="EMBL" id="KAH7944915.1"/>
    </source>
</evidence>
<keyword evidence="2" id="KW-1185">Reference proteome</keyword>
<evidence type="ECO:0000313" key="2">
    <source>
        <dbReference type="Proteomes" id="UP000821865"/>
    </source>
</evidence>
<accession>A0ACB8CJ56</accession>
<gene>
    <name evidence="1" type="ORF">HPB49_001733</name>
</gene>
<proteinExistence type="predicted"/>
<dbReference type="EMBL" id="CM023475">
    <property type="protein sequence ID" value="KAH7944915.1"/>
    <property type="molecule type" value="Genomic_DNA"/>
</dbReference>
<sequence length="185" mass="20813">MLLAGIWFSYQDLQTQGIGSLSNWLRNIKFHVLMVFVPAATVYATQGINHFIFRRSDAAKEKLTDRCQHKGDSYTSHIEEDMTYADRIRHIFKGMSPIAFNTLVVQNPTSVTDTATTCQRPDKLHFLRVPRLYDSVNLPGKADLADLWDLIGTTICEELRSQDATFSSVASHQYAPSGLKSSGKK</sequence>
<comment type="caution">
    <text evidence="1">The sequence shown here is derived from an EMBL/GenBank/DDBJ whole genome shotgun (WGS) entry which is preliminary data.</text>
</comment>
<protein>
    <submittedName>
        <fullName evidence="1">Uncharacterized protein</fullName>
    </submittedName>
</protein>
<organism evidence="1 2">
    <name type="scientific">Dermacentor silvarum</name>
    <name type="common">Tick</name>
    <dbReference type="NCBI Taxonomy" id="543639"/>
    <lineage>
        <taxon>Eukaryota</taxon>
        <taxon>Metazoa</taxon>
        <taxon>Ecdysozoa</taxon>
        <taxon>Arthropoda</taxon>
        <taxon>Chelicerata</taxon>
        <taxon>Arachnida</taxon>
        <taxon>Acari</taxon>
        <taxon>Parasitiformes</taxon>
        <taxon>Ixodida</taxon>
        <taxon>Ixodoidea</taxon>
        <taxon>Ixodidae</taxon>
        <taxon>Rhipicephalinae</taxon>
        <taxon>Dermacentor</taxon>
    </lineage>
</organism>
<reference evidence="1" key="1">
    <citation type="submission" date="2020-05" db="EMBL/GenBank/DDBJ databases">
        <title>Large-scale comparative analyses of tick genomes elucidate their genetic diversity and vector capacities.</title>
        <authorList>
            <person name="Jia N."/>
            <person name="Wang J."/>
            <person name="Shi W."/>
            <person name="Du L."/>
            <person name="Sun Y."/>
            <person name="Zhan W."/>
            <person name="Jiang J."/>
            <person name="Wang Q."/>
            <person name="Zhang B."/>
            <person name="Ji P."/>
            <person name="Sakyi L.B."/>
            <person name="Cui X."/>
            <person name="Yuan T."/>
            <person name="Jiang B."/>
            <person name="Yang W."/>
            <person name="Lam T.T.-Y."/>
            <person name="Chang Q."/>
            <person name="Ding S."/>
            <person name="Wang X."/>
            <person name="Zhu J."/>
            <person name="Ruan X."/>
            <person name="Zhao L."/>
            <person name="Wei J."/>
            <person name="Que T."/>
            <person name="Du C."/>
            <person name="Cheng J."/>
            <person name="Dai P."/>
            <person name="Han X."/>
            <person name="Huang E."/>
            <person name="Gao Y."/>
            <person name="Liu J."/>
            <person name="Shao H."/>
            <person name="Ye R."/>
            <person name="Li L."/>
            <person name="Wei W."/>
            <person name="Wang X."/>
            <person name="Wang C."/>
            <person name="Yang T."/>
            <person name="Huo Q."/>
            <person name="Li W."/>
            <person name="Guo W."/>
            <person name="Chen H."/>
            <person name="Zhou L."/>
            <person name="Ni X."/>
            <person name="Tian J."/>
            <person name="Zhou Y."/>
            <person name="Sheng Y."/>
            <person name="Liu T."/>
            <person name="Pan Y."/>
            <person name="Xia L."/>
            <person name="Li J."/>
            <person name="Zhao F."/>
            <person name="Cao W."/>
        </authorList>
    </citation>
    <scope>NUCLEOTIDE SEQUENCE</scope>
    <source>
        <strain evidence="1">Dsil-2018</strain>
    </source>
</reference>